<sequence length="155" mass="16744">MASFLKKAAKGIKTKMMAGGDGGAASSSSAPSDGVERDANGQIPKEPFGRTMQPDAFVAFKTSVDELTTDEEKVEKIYVSHGSGKAPGTAGKSQRQYWCDQAAQLIRLLAFDKNKVTVATRIYPHIADPGNFEDVVLDTLDFSSSKDQVKEELRL</sequence>
<gene>
    <name evidence="3" type="ORF">AMSG_09206</name>
</gene>
<dbReference type="Proteomes" id="UP000054408">
    <property type="component" value="Unassembled WGS sequence"/>
</dbReference>
<evidence type="ECO:0000256" key="1">
    <source>
        <dbReference type="SAM" id="MobiDB-lite"/>
    </source>
</evidence>
<feature type="compositionally biased region" description="Low complexity" evidence="1">
    <location>
        <begin position="24"/>
        <end position="33"/>
    </location>
</feature>
<keyword evidence="4" id="KW-1185">Reference proteome</keyword>
<dbReference type="AlphaFoldDB" id="A0A0L0DM92"/>
<reference evidence="3 4" key="1">
    <citation type="submission" date="2010-05" db="EMBL/GenBank/DDBJ databases">
        <title>The Genome Sequence of Thecamonas trahens ATCC 50062.</title>
        <authorList>
            <consortium name="The Broad Institute Genome Sequencing Platform"/>
            <person name="Russ C."/>
            <person name="Cuomo C."/>
            <person name="Shea T."/>
            <person name="Young S.K."/>
            <person name="Zeng Q."/>
            <person name="Koehrsen M."/>
            <person name="Haas B."/>
            <person name="Borodovsky M."/>
            <person name="Guigo R."/>
            <person name="Alvarado L."/>
            <person name="Berlin A."/>
            <person name="Bochicchio J."/>
            <person name="Borenstein D."/>
            <person name="Chapman S."/>
            <person name="Chen Z."/>
            <person name="Freedman E."/>
            <person name="Gellesch M."/>
            <person name="Goldberg J."/>
            <person name="Griggs A."/>
            <person name="Gujja S."/>
            <person name="Heilman E."/>
            <person name="Heiman D."/>
            <person name="Hepburn T."/>
            <person name="Howarth C."/>
            <person name="Jen D."/>
            <person name="Larson L."/>
            <person name="Mehta T."/>
            <person name="Park D."/>
            <person name="Pearson M."/>
            <person name="Roberts A."/>
            <person name="Saif S."/>
            <person name="Shenoy N."/>
            <person name="Sisk P."/>
            <person name="Stolte C."/>
            <person name="Sykes S."/>
            <person name="Thomson T."/>
            <person name="Walk T."/>
            <person name="White J."/>
            <person name="Yandava C."/>
            <person name="Burger G."/>
            <person name="Gray M.W."/>
            <person name="Holland P.W.H."/>
            <person name="King N."/>
            <person name="Lang F.B.F."/>
            <person name="Roger A.J."/>
            <person name="Ruiz-Trillo I."/>
            <person name="Lander E."/>
            <person name="Nusbaum C."/>
        </authorList>
    </citation>
    <scope>NUCLEOTIDE SEQUENCE [LARGE SCALE GENOMIC DNA]</scope>
    <source>
        <strain evidence="3 4">ATCC 50062</strain>
    </source>
</reference>
<evidence type="ECO:0000259" key="2">
    <source>
        <dbReference type="Pfam" id="PF14771"/>
    </source>
</evidence>
<protein>
    <recommendedName>
        <fullName evidence="2">DUF4476 domain-containing protein</fullName>
    </recommendedName>
</protein>
<proteinExistence type="predicted"/>
<name>A0A0L0DM92_THETB</name>
<dbReference type="InterPro" id="IPR028011">
    <property type="entry name" value="DUF4476"/>
</dbReference>
<evidence type="ECO:0000313" key="3">
    <source>
        <dbReference type="EMBL" id="KNC53131.1"/>
    </source>
</evidence>
<evidence type="ECO:0000313" key="4">
    <source>
        <dbReference type="Proteomes" id="UP000054408"/>
    </source>
</evidence>
<feature type="domain" description="DUF4476" evidence="2">
    <location>
        <begin position="95"/>
        <end position="151"/>
    </location>
</feature>
<dbReference type="RefSeq" id="XP_013754606.1">
    <property type="nucleotide sequence ID" value="XM_013899152.1"/>
</dbReference>
<feature type="region of interest" description="Disordered" evidence="1">
    <location>
        <begin position="16"/>
        <end position="50"/>
    </location>
</feature>
<dbReference type="GeneID" id="25567713"/>
<dbReference type="Pfam" id="PF14771">
    <property type="entry name" value="DUF4476"/>
    <property type="match status" value="1"/>
</dbReference>
<organism evidence="3 4">
    <name type="scientific">Thecamonas trahens ATCC 50062</name>
    <dbReference type="NCBI Taxonomy" id="461836"/>
    <lineage>
        <taxon>Eukaryota</taxon>
        <taxon>Apusozoa</taxon>
        <taxon>Apusomonadida</taxon>
        <taxon>Apusomonadidae</taxon>
        <taxon>Thecamonas</taxon>
    </lineage>
</organism>
<dbReference type="EMBL" id="GL349479">
    <property type="protein sequence ID" value="KNC53131.1"/>
    <property type="molecule type" value="Genomic_DNA"/>
</dbReference>
<accession>A0A0L0DM92</accession>